<sequence>MSVYLFEGQTLVSSGSEPFLACRVFVGYQQPSSLSKLEHFIIIIRAGNGADLISYSRIARNMGQGQSNEGAQHPSTEQVSHELAVKFAKRCFTPLELYSFQDVFKSLADRQGTIAYLKEDTIARFLEIPDILGVSPIIFQMVSYLGAFPFGNDAPVVLGCEQMIMVMVIMTERYARVLKGGKDRTKLLFRSLAVYDRGVHNETHKVEADKEEEGTSTAREHAQGFAVDAAANDEEDEDDDDLALAALESLDAIEVFKQADAPINQASIPSDNLKKLIMLLLLLAPLSAQESLARYSERLTDDQLNNLGNTADHILAAFVNVEKFPGVKIHQFSTVIPISLPFLFTGFNTLFEHFLFSKNIDFTKRKDSPDAPLPLPDLVLNQPLLPQTGEILDVSILSQLSFFIPGDSLFRRLRLLYSGGDAGFSMGSFETRVFNWRAPTILLVSGNRISDPPDGGQERAFSDTLPFKRFPNSSKATHMVFGVYTGQHWRQTHKECFGDADTLLFELEPVHEVYHASSINKDYISFSKPPSAHSGIAFGCPPPKPKQTAGLPKHINLGAVSLVLDSSFQFGVFTHNYTSGGGAFHSSETRKFDFQDRFEVESLEVWGCGGDTEAEQQRQRWAWEEREAEARRRVKLGTGDMEADRALLEMAGLLGNNRSGGSMN</sequence>
<dbReference type="Proteomes" id="UP001285354">
    <property type="component" value="Unassembled WGS sequence"/>
</dbReference>
<evidence type="ECO:0000313" key="7">
    <source>
        <dbReference type="EMBL" id="KAK2623614.1"/>
    </source>
</evidence>
<reference evidence="7" key="1">
    <citation type="submission" date="2023-06" db="EMBL/GenBank/DDBJ databases">
        <title>Draft genome of Marssonina rosae.</title>
        <authorList>
            <person name="Cheng Q."/>
        </authorList>
    </citation>
    <scope>NUCLEOTIDE SEQUENCE</scope>
    <source>
        <strain evidence="7">R4</strain>
    </source>
</reference>
<evidence type="ECO:0000313" key="8">
    <source>
        <dbReference type="Proteomes" id="UP001285354"/>
    </source>
</evidence>
<dbReference type="GO" id="GO:0005634">
    <property type="term" value="C:nucleus"/>
    <property type="evidence" value="ECO:0007669"/>
    <property type="project" value="TreeGrafter"/>
</dbReference>
<dbReference type="Pfam" id="PF07534">
    <property type="entry name" value="TLD"/>
    <property type="match status" value="1"/>
</dbReference>
<keyword evidence="8" id="KW-1185">Reference proteome</keyword>
<accession>A0AAD9WCB1</accession>
<evidence type="ECO:0000256" key="3">
    <source>
        <dbReference type="ARBA" id="ARBA00006731"/>
    </source>
</evidence>
<evidence type="ECO:0000256" key="1">
    <source>
        <dbReference type="ARBA" id="ARBA00002738"/>
    </source>
</evidence>
<comment type="subcellular location">
    <subcellularLocation>
        <location evidence="2">Cytoplasm</location>
    </subcellularLocation>
</comment>
<gene>
    <name evidence="7" type="ORF">QTJ16_006795</name>
</gene>
<evidence type="ECO:0000256" key="2">
    <source>
        <dbReference type="ARBA" id="ARBA00004496"/>
    </source>
</evidence>
<comment type="similarity">
    <text evidence="3">Belongs to the RTC5 family.</text>
</comment>
<dbReference type="PANTHER" id="PTHR23354">
    <property type="entry name" value="NUCLEOLAR PROTEIN 7/ESTROGEN RECEPTOR COACTIVATOR-RELATED"/>
    <property type="match status" value="1"/>
</dbReference>
<dbReference type="SMART" id="SM00584">
    <property type="entry name" value="TLDc"/>
    <property type="match status" value="1"/>
</dbReference>
<feature type="domain" description="TLDc" evidence="6">
    <location>
        <begin position="390"/>
        <end position="609"/>
    </location>
</feature>
<dbReference type="PROSITE" id="PS51886">
    <property type="entry name" value="TLDC"/>
    <property type="match status" value="1"/>
</dbReference>
<evidence type="ECO:0000256" key="5">
    <source>
        <dbReference type="ARBA" id="ARBA00022490"/>
    </source>
</evidence>
<comment type="caution">
    <text evidence="7">The sequence shown here is derived from an EMBL/GenBank/DDBJ whole genome shotgun (WGS) entry which is preliminary data.</text>
</comment>
<dbReference type="AlphaFoldDB" id="A0AAD9WCB1"/>
<organism evidence="7 8">
    <name type="scientific">Diplocarpon rosae</name>
    <dbReference type="NCBI Taxonomy" id="946125"/>
    <lineage>
        <taxon>Eukaryota</taxon>
        <taxon>Fungi</taxon>
        <taxon>Dikarya</taxon>
        <taxon>Ascomycota</taxon>
        <taxon>Pezizomycotina</taxon>
        <taxon>Leotiomycetes</taxon>
        <taxon>Helotiales</taxon>
        <taxon>Drepanopezizaceae</taxon>
        <taxon>Diplocarpon</taxon>
    </lineage>
</organism>
<dbReference type="GO" id="GO:0005737">
    <property type="term" value="C:cytoplasm"/>
    <property type="evidence" value="ECO:0007669"/>
    <property type="project" value="UniProtKB-SubCell"/>
</dbReference>
<protein>
    <recommendedName>
        <fullName evidence="4">Restriction of telomere capping protein 5</fullName>
    </recommendedName>
</protein>
<evidence type="ECO:0000259" key="6">
    <source>
        <dbReference type="PROSITE" id="PS51886"/>
    </source>
</evidence>
<name>A0AAD9WCB1_9HELO</name>
<proteinExistence type="inferred from homology"/>
<dbReference type="PANTHER" id="PTHR23354:SF130">
    <property type="entry name" value="RESTRICTION OF TELOMERE CAPPING PROTEIN 5"/>
    <property type="match status" value="1"/>
</dbReference>
<comment type="function">
    <text evidence="1">May be involved in a process influencing telomere capping.</text>
</comment>
<evidence type="ECO:0000256" key="4">
    <source>
        <dbReference type="ARBA" id="ARBA00015163"/>
    </source>
</evidence>
<keyword evidence="5" id="KW-0963">Cytoplasm</keyword>
<dbReference type="InterPro" id="IPR006571">
    <property type="entry name" value="TLDc_dom"/>
</dbReference>
<dbReference type="EMBL" id="JAUBYV010000012">
    <property type="protein sequence ID" value="KAK2623614.1"/>
    <property type="molecule type" value="Genomic_DNA"/>
</dbReference>
<dbReference type="GO" id="GO:0006979">
    <property type="term" value="P:response to oxidative stress"/>
    <property type="evidence" value="ECO:0007669"/>
    <property type="project" value="TreeGrafter"/>
</dbReference>